<comment type="caution">
    <text evidence="1">The sequence shown here is derived from an EMBL/GenBank/DDBJ whole genome shotgun (WGS) entry which is preliminary data.</text>
</comment>
<evidence type="ECO:0000313" key="2">
    <source>
        <dbReference type="Proteomes" id="UP000723714"/>
    </source>
</evidence>
<evidence type="ECO:0008006" key="3">
    <source>
        <dbReference type="Google" id="ProtNLM"/>
    </source>
</evidence>
<protein>
    <recommendedName>
        <fullName evidence="3">TIR domain-containing protein</fullName>
    </recommendedName>
</protein>
<sequence>MFAGFNVNIDMDRLLELDDYNKIGKKLYANQREKVHRGLKKYIYEDRETLNATIMQEDWFPSVKADIFLSHSHGDEQKIISLAGWLYEEFGLIAFIDSCVWGYANDLLKVLDEEYSVKEKTIESTTYNYNKTIISSSHVHMMLSMALAKMIDKTECLFFINTPNSISVSKKIKEKDMTLSPWIYAELQISEIIRRQNLKIYRGFSPVLEHNANYDFAEKELKMGYKVYLGHLIDINESDFYMWETTHKDYAYALDALYVSTGLLNEEIVSNGK</sequence>
<proteinExistence type="predicted"/>
<gene>
    <name evidence="1" type="ORF">HGO97_014100</name>
</gene>
<keyword evidence="2" id="KW-1185">Reference proteome</keyword>
<organism evidence="1 2">
    <name type="scientific">Faecalicatena faecalis</name>
    <dbReference type="NCBI Taxonomy" id="2726362"/>
    <lineage>
        <taxon>Bacteria</taxon>
        <taxon>Bacillati</taxon>
        <taxon>Bacillota</taxon>
        <taxon>Clostridia</taxon>
        <taxon>Lachnospirales</taxon>
        <taxon>Lachnospiraceae</taxon>
        <taxon>Faecalicatena</taxon>
    </lineage>
</organism>
<dbReference type="EMBL" id="JABACJ020000013">
    <property type="protein sequence ID" value="MBU3876942.1"/>
    <property type="molecule type" value="Genomic_DNA"/>
</dbReference>
<dbReference type="Proteomes" id="UP000723714">
    <property type="component" value="Unassembled WGS sequence"/>
</dbReference>
<evidence type="ECO:0000313" key="1">
    <source>
        <dbReference type="EMBL" id="MBU3876942.1"/>
    </source>
</evidence>
<dbReference type="RefSeq" id="WP_216242867.1">
    <property type="nucleotide sequence ID" value="NZ_JABACJ020000013.1"/>
</dbReference>
<accession>A0ABS6D6Y6</accession>
<name>A0ABS6D6Y6_9FIRM</name>
<reference evidence="1 2" key="1">
    <citation type="submission" date="2021-06" db="EMBL/GenBank/DDBJ databases">
        <title>Faecalicatena sp. nov. isolated from porcine feces.</title>
        <authorList>
            <person name="Oh B.S."/>
            <person name="Lee J.H."/>
        </authorList>
    </citation>
    <scope>NUCLEOTIDE SEQUENCE [LARGE SCALE GENOMIC DNA]</scope>
    <source>
        <strain evidence="1 2">AGMB00832</strain>
    </source>
</reference>